<reference evidence="11" key="1">
    <citation type="journal article" date="2020" name="Fungal Divers.">
        <title>Resolving the Mortierellaceae phylogeny through synthesis of multi-gene phylogenetics and phylogenomics.</title>
        <authorList>
            <person name="Vandepol N."/>
            <person name="Liber J."/>
            <person name="Desiro A."/>
            <person name="Na H."/>
            <person name="Kennedy M."/>
            <person name="Barry K."/>
            <person name="Grigoriev I.V."/>
            <person name="Miller A.N."/>
            <person name="O'Donnell K."/>
            <person name="Stajich J.E."/>
            <person name="Bonito G."/>
        </authorList>
    </citation>
    <scope>NUCLEOTIDE SEQUENCE</scope>
    <source>
        <strain evidence="11">BC1065</strain>
    </source>
</reference>
<dbReference type="InterPro" id="IPR001841">
    <property type="entry name" value="Znf_RING"/>
</dbReference>
<comment type="caution">
    <text evidence="11">The sequence shown here is derived from an EMBL/GenBank/DDBJ whole genome shotgun (WGS) entry which is preliminary data.</text>
</comment>
<dbReference type="InterPro" id="IPR017907">
    <property type="entry name" value="Znf_RING_CS"/>
</dbReference>
<evidence type="ECO:0000256" key="7">
    <source>
        <dbReference type="PROSITE-ProRule" id="PRU00175"/>
    </source>
</evidence>
<feature type="compositionally biased region" description="Polar residues" evidence="8">
    <location>
        <begin position="665"/>
        <end position="683"/>
    </location>
</feature>
<accession>A0A9P6QGQ3</accession>
<dbReference type="InterPro" id="IPR059033">
    <property type="entry name" value="C144_05_dom"/>
</dbReference>
<dbReference type="InterPro" id="IPR001650">
    <property type="entry name" value="Helicase_C-like"/>
</dbReference>
<dbReference type="Proteomes" id="UP000807716">
    <property type="component" value="Unassembled WGS sequence"/>
</dbReference>
<feature type="domain" description="Helicase ATP-binding" evidence="10">
    <location>
        <begin position="293"/>
        <end position="465"/>
    </location>
</feature>
<dbReference type="PROSITE" id="PS50089">
    <property type="entry name" value="ZF_RING_2"/>
    <property type="match status" value="1"/>
</dbReference>
<keyword evidence="2" id="KW-0547">Nucleotide-binding</keyword>
<feature type="compositionally biased region" description="Polar residues" evidence="8">
    <location>
        <begin position="1533"/>
        <end position="1547"/>
    </location>
</feature>
<dbReference type="InterPro" id="IPR038718">
    <property type="entry name" value="SNF2-like_sf"/>
</dbReference>
<dbReference type="InterPro" id="IPR000330">
    <property type="entry name" value="SNF2_N"/>
</dbReference>
<feature type="compositionally biased region" description="Basic and acidic residues" evidence="8">
    <location>
        <begin position="1461"/>
        <end position="1482"/>
    </location>
</feature>
<dbReference type="Pfam" id="PF00271">
    <property type="entry name" value="Helicase_C"/>
    <property type="match status" value="1"/>
</dbReference>
<dbReference type="PROSITE" id="PS51192">
    <property type="entry name" value="HELICASE_ATP_BIND_1"/>
    <property type="match status" value="1"/>
</dbReference>
<feature type="compositionally biased region" description="Low complexity" evidence="8">
    <location>
        <begin position="1229"/>
        <end position="1242"/>
    </location>
</feature>
<evidence type="ECO:0000256" key="4">
    <source>
        <dbReference type="ARBA" id="ARBA00022801"/>
    </source>
</evidence>
<feature type="domain" description="RING-type" evidence="9">
    <location>
        <begin position="1161"/>
        <end position="1198"/>
    </location>
</feature>
<dbReference type="Pfam" id="PF00176">
    <property type="entry name" value="SNF2-rel_dom"/>
    <property type="match status" value="1"/>
</dbReference>
<keyword evidence="5" id="KW-0862">Zinc</keyword>
<dbReference type="GO" id="GO:0016787">
    <property type="term" value="F:hydrolase activity"/>
    <property type="evidence" value="ECO:0007669"/>
    <property type="project" value="UniProtKB-KW"/>
</dbReference>
<dbReference type="InterPro" id="IPR014001">
    <property type="entry name" value="Helicase_ATP-bd"/>
</dbReference>
<dbReference type="Gene3D" id="3.40.50.300">
    <property type="entry name" value="P-loop containing nucleotide triphosphate hydrolases"/>
    <property type="match status" value="1"/>
</dbReference>
<dbReference type="InterPro" id="IPR027417">
    <property type="entry name" value="P-loop_NTPase"/>
</dbReference>
<dbReference type="GO" id="GO:0000209">
    <property type="term" value="P:protein polyubiquitination"/>
    <property type="evidence" value="ECO:0007669"/>
    <property type="project" value="TreeGrafter"/>
</dbReference>
<dbReference type="SMART" id="SM00487">
    <property type="entry name" value="DEXDc"/>
    <property type="match status" value="1"/>
</dbReference>
<evidence type="ECO:0000256" key="6">
    <source>
        <dbReference type="ARBA" id="ARBA00022840"/>
    </source>
</evidence>
<feature type="compositionally biased region" description="Polar residues" evidence="8">
    <location>
        <begin position="1506"/>
        <end position="1520"/>
    </location>
</feature>
<dbReference type="Gene3D" id="3.30.40.10">
    <property type="entry name" value="Zinc/RING finger domain, C3HC4 (zinc finger)"/>
    <property type="match status" value="1"/>
</dbReference>
<evidence type="ECO:0000256" key="5">
    <source>
        <dbReference type="ARBA" id="ARBA00022833"/>
    </source>
</evidence>
<evidence type="ECO:0000256" key="3">
    <source>
        <dbReference type="ARBA" id="ARBA00022771"/>
    </source>
</evidence>
<keyword evidence="12" id="KW-1185">Reference proteome</keyword>
<feature type="compositionally biased region" description="Basic and acidic residues" evidence="8">
    <location>
        <begin position="935"/>
        <end position="945"/>
    </location>
</feature>
<dbReference type="GO" id="GO:0061630">
    <property type="term" value="F:ubiquitin protein ligase activity"/>
    <property type="evidence" value="ECO:0007669"/>
    <property type="project" value="TreeGrafter"/>
</dbReference>
<dbReference type="GO" id="GO:0005524">
    <property type="term" value="F:ATP binding"/>
    <property type="evidence" value="ECO:0007669"/>
    <property type="project" value="InterPro"/>
</dbReference>
<evidence type="ECO:0000256" key="2">
    <source>
        <dbReference type="ARBA" id="ARBA00022741"/>
    </source>
</evidence>
<dbReference type="InterPro" id="IPR013083">
    <property type="entry name" value="Znf_RING/FYVE/PHD"/>
</dbReference>
<dbReference type="GO" id="GO:0006974">
    <property type="term" value="P:DNA damage response"/>
    <property type="evidence" value="ECO:0007669"/>
    <property type="project" value="TreeGrafter"/>
</dbReference>
<keyword evidence="6" id="KW-0067">ATP-binding</keyword>
<dbReference type="Pfam" id="PF26021">
    <property type="entry name" value="Ferritin_C144_05"/>
    <property type="match status" value="1"/>
</dbReference>
<gene>
    <name evidence="11" type="ORF">DFQ27_009445</name>
</gene>
<keyword evidence="1" id="KW-0479">Metal-binding</keyword>
<dbReference type="Pfam" id="PF13923">
    <property type="entry name" value="zf-C3HC4_2"/>
    <property type="match status" value="1"/>
</dbReference>
<dbReference type="InterPro" id="IPR052583">
    <property type="entry name" value="ATP-helicase/E3_Ub-Ligase"/>
</dbReference>
<evidence type="ECO:0000259" key="10">
    <source>
        <dbReference type="PROSITE" id="PS51192"/>
    </source>
</evidence>
<dbReference type="PANTHER" id="PTHR45865">
    <property type="entry name" value="E3 UBIQUITIN-PROTEIN LIGASE SHPRH FAMILY MEMBER"/>
    <property type="match status" value="1"/>
</dbReference>
<evidence type="ECO:0000313" key="12">
    <source>
        <dbReference type="Proteomes" id="UP000807716"/>
    </source>
</evidence>
<evidence type="ECO:0000259" key="9">
    <source>
        <dbReference type="PROSITE" id="PS50089"/>
    </source>
</evidence>
<dbReference type="SMART" id="SM00184">
    <property type="entry name" value="RING"/>
    <property type="match status" value="1"/>
</dbReference>
<dbReference type="Gene3D" id="3.40.50.10810">
    <property type="entry name" value="Tandem AAA-ATPase domain"/>
    <property type="match status" value="2"/>
</dbReference>
<sequence>MGTLFTTLAQLVDEDGLCRVQACIKLPSETTMTSPYQPAVALFRVFLRRSALTAASSIDSHTYYYSAAVNHHLQDLIHFLYPSQHESQLTNDAIRDLYTHVRAPPVTAQTPTPPVQPKNLLPNLLPFQRRSVAWMLSREGVTVDSQANTLSIKPAPPTEHNDTIPIDWEIVRYGDNEEGSTPEFLVHRLLGRVCLYIPDDVQGTTPSMLQRRERSGGILAEEMGLGKTVETMALILLHQRPLLTETTKQEENDGEEMSIDTDTAMKEEQEESDLAKSLSSSHLDDTADNSVGPSESKAMIDSAIVDRTTEGTNTTNVAPLLQSRATLIITPPSILYQWQSELASHAPSLSVYVYESHEGVTAEELANHDVVLATYNALGQDIYVARYQEREYRHKRQYVPRKSLFVQIHWWRICLDEAQLVEISTSKAAEMANILVRTHSWAISGTPVKKQSEDLHGLLLFLGVEPYASNKKLWRLVIQPSFRGLFLRCFQRIMRRHAKKDVEQELQIPPQRSLAHRIEFTAIEQANYHELWDQFLREVRWQTVEDGTADTEVLRVWLLRLRQTCCHPQIGAKNAQVLGGTGELRTITQVLDTMLYQAMSNLNAQERTLVTMRMNRAILHARINKSLEVVPAFESVHGEIQQQIEKWSKMVIEQRNRIRVAQRATRTLAQQTGDTPRIDNSSGPEGEEEDADDEGDHLLDEDDADGGTGNLARSGKSMTTPEGQLGMKRANLRHWMEQEHRVLFFVAGVYHDLKMVDEETLHYEMAEKVRLSLLSNAERQFLRRKAKVEVEVGKMVDMSHEFEIPESEVGHGIVLQSVVERLEALTSLLNEQLQMMQAWREDLVKRLLQPLMQDGEEGEQYQYSIELQHTLEAYLHYYGRMLLLRKDLLGGTSDAISTHKNLLKSKREQAIMVARREKRAAAANIKIGVPQQVRQQDKVSGDKGGESSMAAAGPVEKPVDKVEELDKQLEADLDSIIRPELEQSLRAFRNEIRSLPTRRDMPEIEKKMCELEAQRLSKHVEEQLELCQVLELETVQFRVLTADRTRYYRQLQQISDTVRDVQSMDPQTDIQESLEEEREVSATISQMASKLRYLEHLAETTSRRSIGGGGAGIGSFAVGVGTGASVGQANGSTRALAQQQGVDGQGQEASKGKLAEDDTWCLVCRGGSEFGTLTACGHVFCEECIMSWIAVRSVCPTCMAPIAKRHLTRVYMGAPKAAMTKGAQGDAGEGSSSNSRSNGSNSTGDEALTLATQLYGNIQQVPEAIKAMPVNTGYGSKVDSISRHIAFLIKENPSVKCIVFSQWQTVLDLLGASLDMNKIGYVKLAGGRSRKGWRGKAVLQFKEDPETHVFMLHAKSQSAGLTLLAATHVFICEPLVNPVLQAQAINRVHRIGQTKETYVHYYLVQDTIEMPVYDLFEQKMAARAGASNHHDHDQQPHDHIRPQSSDNRPLESSETSPAMILDRDTSDPTERVMKTNGDDKGKGKGNGKGKARAMPIELEDKDSDSSRISNGNTLSTQVSTPAAGPSERDESDQQALQSSSAEPSLTANAAKEAQDRSGELVPDEDVFYCFRAAKEAADLAQRVQTMGMQV</sequence>
<protein>
    <submittedName>
        <fullName evidence="11">Uncharacterized protein</fullName>
    </submittedName>
</protein>
<feature type="region of interest" description="Disordered" evidence="8">
    <location>
        <begin position="1221"/>
        <end position="1243"/>
    </location>
</feature>
<feature type="region of interest" description="Disordered" evidence="8">
    <location>
        <begin position="1424"/>
        <end position="1561"/>
    </location>
</feature>
<feature type="region of interest" description="Disordered" evidence="8">
    <location>
        <begin position="665"/>
        <end position="724"/>
    </location>
</feature>
<dbReference type="EMBL" id="JAAAJB010000087">
    <property type="protein sequence ID" value="KAG0266776.1"/>
    <property type="molecule type" value="Genomic_DNA"/>
</dbReference>
<feature type="compositionally biased region" description="Polar residues" evidence="8">
    <location>
        <begin position="1442"/>
        <end position="1456"/>
    </location>
</feature>
<feature type="compositionally biased region" description="Acidic residues" evidence="8">
    <location>
        <begin position="685"/>
        <end position="705"/>
    </location>
</feature>
<dbReference type="SUPFAM" id="SSF52540">
    <property type="entry name" value="P-loop containing nucleoside triphosphate hydrolases"/>
    <property type="match status" value="2"/>
</dbReference>
<evidence type="ECO:0000256" key="1">
    <source>
        <dbReference type="ARBA" id="ARBA00022723"/>
    </source>
</evidence>
<name>A0A9P6QGQ3_9FUNG</name>
<dbReference type="PANTHER" id="PTHR45865:SF1">
    <property type="entry name" value="E3 UBIQUITIN-PROTEIN LIGASE SHPRH"/>
    <property type="match status" value="1"/>
</dbReference>
<dbReference type="InterPro" id="IPR049730">
    <property type="entry name" value="SNF2/RAD54-like_C"/>
</dbReference>
<proteinExistence type="predicted"/>
<dbReference type="CDD" id="cd18793">
    <property type="entry name" value="SF2_C_SNF"/>
    <property type="match status" value="1"/>
</dbReference>
<dbReference type="GO" id="GO:0005634">
    <property type="term" value="C:nucleus"/>
    <property type="evidence" value="ECO:0007669"/>
    <property type="project" value="TreeGrafter"/>
</dbReference>
<feature type="region of interest" description="Disordered" evidence="8">
    <location>
        <begin position="933"/>
        <end position="957"/>
    </location>
</feature>
<dbReference type="GO" id="GO:0008270">
    <property type="term" value="F:zinc ion binding"/>
    <property type="evidence" value="ECO:0007669"/>
    <property type="project" value="UniProtKB-KW"/>
</dbReference>
<evidence type="ECO:0000313" key="11">
    <source>
        <dbReference type="EMBL" id="KAG0266776.1"/>
    </source>
</evidence>
<feature type="compositionally biased region" description="Basic and acidic residues" evidence="8">
    <location>
        <begin position="1428"/>
        <end position="1441"/>
    </location>
</feature>
<dbReference type="OrthoDB" id="5330228at2759"/>
<keyword evidence="4" id="KW-0378">Hydrolase</keyword>
<keyword evidence="3 7" id="KW-0863">Zinc-finger</keyword>
<dbReference type="PROSITE" id="PS00518">
    <property type="entry name" value="ZF_RING_1"/>
    <property type="match status" value="1"/>
</dbReference>
<evidence type="ECO:0000256" key="8">
    <source>
        <dbReference type="SAM" id="MobiDB-lite"/>
    </source>
</evidence>
<feature type="region of interest" description="Disordered" evidence="8">
    <location>
        <begin position="265"/>
        <end position="295"/>
    </location>
</feature>
<dbReference type="SUPFAM" id="SSF57850">
    <property type="entry name" value="RING/U-box"/>
    <property type="match status" value="1"/>
</dbReference>
<organism evidence="11 12">
    <name type="scientific">Actinomortierella ambigua</name>
    <dbReference type="NCBI Taxonomy" id="1343610"/>
    <lineage>
        <taxon>Eukaryota</taxon>
        <taxon>Fungi</taxon>
        <taxon>Fungi incertae sedis</taxon>
        <taxon>Mucoromycota</taxon>
        <taxon>Mortierellomycotina</taxon>
        <taxon>Mortierellomycetes</taxon>
        <taxon>Mortierellales</taxon>
        <taxon>Mortierellaceae</taxon>
        <taxon>Actinomortierella</taxon>
    </lineage>
</organism>